<evidence type="ECO:0008006" key="4">
    <source>
        <dbReference type="Google" id="ProtNLM"/>
    </source>
</evidence>
<organism evidence="2 3">
    <name type="scientific">Morganella morganii</name>
    <name type="common">Proteus morganii</name>
    <dbReference type="NCBI Taxonomy" id="582"/>
    <lineage>
        <taxon>Bacteria</taxon>
        <taxon>Pseudomonadati</taxon>
        <taxon>Pseudomonadota</taxon>
        <taxon>Gammaproteobacteria</taxon>
        <taxon>Enterobacterales</taxon>
        <taxon>Morganellaceae</taxon>
        <taxon>Morganella</taxon>
    </lineage>
</organism>
<dbReference type="Proteomes" id="UP000032582">
    <property type="component" value="Unassembled WGS sequence"/>
</dbReference>
<comment type="caution">
    <text evidence="2">The sequence shown here is derived from an EMBL/GenBank/DDBJ whole genome shotgun (WGS) entry which is preliminary data.</text>
</comment>
<dbReference type="PANTHER" id="PTHR43199">
    <property type="entry name" value="GLUTATHIONE HYDROLASE"/>
    <property type="match status" value="1"/>
</dbReference>
<evidence type="ECO:0000313" key="2">
    <source>
        <dbReference type="EMBL" id="KJF76719.1"/>
    </source>
</evidence>
<dbReference type="PANTHER" id="PTHR43199:SF1">
    <property type="entry name" value="GLUTATHIONE HYDROLASE PROENZYME"/>
    <property type="match status" value="1"/>
</dbReference>
<dbReference type="InterPro" id="IPR029055">
    <property type="entry name" value="Ntn_hydrolases_N"/>
</dbReference>
<dbReference type="EMBL" id="JZSH01000265">
    <property type="protein sequence ID" value="KJF76719.1"/>
    <property type="molecule type" value="Genomic_DNA"/>
</dbReference>
<proteinExistence type="inferred from homology"/>
<dbReference type="InterPro" id="IPR051792">
    <property type="entry name" value="GGT_bact"/>
</dbReference>
<accession>A0A0D8L4S4</accession>
<dbReference type="SUPFAM" id="SSF56235">
    <property type="entry name" value="N-terminal nucleophile aminohydrolases (Ntn hydrolases)"/>
    <property type="match status" value="1"/>
</dbReference>
<sequence>MVVSSQHLASQAGADILKSGGNAVDAAVAVGYAQAVVNPCCGNIGGGGFMTLHLADGKIFSSISVRRPRHPPLRICISIKTVI</sequence>
<dbReference type="PATRIC" id="fig|582.24.peg.5467"/>
<protein>
    <recommendedName>
        <fullName evidence="4">Gamma-glutamyltransferase</fullName>
    </recommendedName>
</protein>
<name>A0A0D8L4S4_MORMO</name>
<evidence type="ECO:0000256" key="1">
    <source>
        <dbReference type="ARBA" id="ARBA00009381"/>
    </source>
</evidence>
<evidence type="ECO:0000313" key="3">
    <source>
        <dbReference type="Proteomes" id="UP000032582"/>
    </source>
</evidence>
<dbReference type="Pfam" id="PF01019">
    <property type="entry name" value="G_glu_transpept"/>
    <property type="match status" value="1"/>
</dbReference>
<comment type="similarity">
    <text evidence="1">Belongs to the gamma-glutamyltransferase family.</text>
</comment>
<dbReference type="AlphaFoldDB" id="A0A0D8L4S4"/>
<reference evidence="2 3" key="1">
    <citation type="submission" date="2015-02" db="EMBL/GenBank/DDBJ databases">
        <title>Whole genome shotgun sequencing of cultured foodborne pathogen.</title>
        <authorList>
            <person name="Timme R."/>
            <person name="Allard M.W."/>
            <person name="Strain E."/>
            <person name="Evans P.S."/>
            <person name="Brown E."/>
        </authorList>
    </citation>
    <scope>NUCLEOTIDE SEQUENCE [LARGE SCALE GENOMIC DNA]</scope>
    <source>
        <strain evidence="2 3">GCSL-TSO-24</strain>
    </source>
</reference>
<gene>
    <name evidence="2" type="ORF">UA45_17075</name>
</gene>